<accession>A0A0D7B8G9</accession>
<organism evidence="1 2">
    <name type="scientific">Cylindrobasidium torrendii FP15055 ss-10</name>
    <dbReference type="NCBI Taxonomy" id="1314674"/>
    <lineage>
        <taxon>Eukaryota</taxon>
        <taxon>Fungi</taxon>
        <taxon>Dikarya</taxon>
        <taxon>Basidiomycota</taxon>
        <taxon>Agaricomycotina</taxon>
        <taxon>Agaricomycetes</taxon>
        <taxon>Agaricomycetidae</taxon>
        <taxon>Agaricales</taxon>
        <taxon>Marasmiineae</taxon>
        <taxon>Physalacriaceae</taxon>
        <taxon>Cylindrobasidium</taxon>
    </lineage>
</organism>
<evidence type="ECO:0000313" key="1">
    <source>
        <dbReference type="EMBL" id="KIY66848.1"/>
    </source>
</evidence>
<proteinExistence type="predicted"/>
<dbReference type="OrthoDB" id="2983228at2759"/>
<dbReference type="AlphaFoldDB" id="A0A0D7B8G9"/>
<name>A0A0D7B8G9_9AGAR</name>
<dbReference type="Proteomes" id="UP000054007">
    <property type="component" value="Unassembled WGS sequence"/>
</dbReference>
<reference evidence="1 2" key="1">
    <citation type="journal article" date="2015" name="Fungal Genet. Biol.">
        <title>Evolution of novel wood decay mechanisms in Agaricales revealed by the genome sequences of Fistulina hepatica and Cylindrobasidium torrendii.</title>
        <authorList>
            <person name="Floudas D."/>
            <person name="Held B.W."/>
            <person name="Riley R."/>
            <person name="Nagy L.G."/>
            <person name="Koehler G."/>
            <person name="Ransdell A.S."/>
            <person name="Younus H."/>
            <person name="Chow J."/>
            <person name="Chiniquy J."/>
            <person name="Lipzen A."/>
            <person name="Tritt A."/>
            <person name="Sun H."/>
            <person name="Haridas S."/>
            <person name="LaButti K."/>
            <person name="Ohm R.A."/>
            <person name="Kues U."/>
            <person name="Blanchette R.A."/>
            <person name="Grigoriev I.V."/>
            <person name="Minto R.E."/>
            <person name="Hibbett D.S."/>
        </authorList>
    </citation>
    <scope>NUCLEOTIDE SEQUENCE [LARGE SCALE GENOMIC DNA]</scope>
    <source>
        <strain evidence="1 2">FP15055 ss-10</strain>
    </source>
</reference>
<protein>
    <recommendedName>
        <fullName evidence="3">F-box domain-containing protein</fullName>
    </recommendedName>
</protein>
<dbReference type="Gene3D" id="3.80.10.10">
    <property type="entry name" value="Ribonuclease Inhibitor"/>
    <property type="match status" value="1"/>
</dbReference>
<gene>
    <name evidence="1" type="ORF">CYLTODRAFT_423053</name>
</gene>
<keyword evidence="2" id="KW-1185">Reference proteome</keyword>
<dbReference type="InterPro" id="IPR032675">
    <property type="entry name" value="LRR_dom_sf"/>
</dbReference>
<sequence length="472" mass="53586">MAGIAEWDFTSPYEAFLLDPSSLDESTMADIRQFVAKQEARLSELDNTIAHMSFRNDDHLERVMSHRSAVNKFVVRHKAILSINVFSNRIPIERPKSLLGIKSEVPVEIWCYIFKLCLPQPWGVNLSASSPLDEYSPWAIAGVCMPWRDIALGMPELWSTFKMGTKRYDPERIDRPPIALTVKRAAGKPLSLTVDNNINYFPDRAAGLIPWEQVHTLRVHQSRAISRSVRFDTYQLLSLCKNLHTVDLCHDVFHEDGYRSKIAVILPCVRRLSVTCTDTMLANLRAPVLRELAITVDDFNEARRRSVTNFLSHSGSGVQRFVVHAPREMVTHLDIFDTTTPTQKLRSFIREICPLLPNLRELDMNMMGSTPLQDLSWLALEASALPHLTTLRFFLGDNLDKVRRSSGFTDRLRTLAGTRALKEVVLGFANVKPRMAHRLVHNPFGQGVEALRGAGIKVNLILDSGAWYPDYW</sequence>
<evidence type="ECO:0000313" key="2">
    <source>
        <dbReference type="Proteomes" id="UP000054007"/>
    </source>
</evidence>
<evidence type="ECO:0008006" key="3">
    <source>
        <dbReference type="Google" id="ProtNLM"/>
    </source>
</evidence>
<dbReference type="EMBL" id="KN880542">
    <property type="protein sequence ID" value="KIY66848.1"/>
    <property type="molecule type" value="Genomic_DNA"/>
</dbReference>